<dbReference type="AlphaFoldDB" id="A0AAN9RKV0"/>
<feature type="compositionally biased region" description="Polar residues" evidence="1">
    <location>
        <begin position="84"/>
        <end position="94"/>
    </location>
</feature>
<dbReference type="Proteomes" id="UP001386955">
    <property type="component" value="Unassembled WGS sequence"/>
</dbReference>
<reference evidence="2 3" key="1">
    <citation type="submission" date="2024-01" db="EMBL/GenBank/DDBJ databases">
        <title>The genomes of 5 underutilized Papilionoideae crops provide insights into root nodulation and disease resistanc.</title>
        <authorList>
            <person name="Jiang F."/>
        </authorList>
    </citation>
    <scope>NUCLEOTIDE SEQUENCE [LARGE SCALE GENOMIC DNA]</scope>
    <source>
        <strain evidence="2">DUOXIRENSHENG_FW03</strain>
        <tissue evidence="2">Leaves</tissue>
    </source>
</reference>
<name>A0AAN9RKV0_PSOTE</name>
<proteinExistence type="predicted"/>
<organism evidence="2 3">
    <name type="scientific">Psophocarpus tetragonolobus</name>
    <name type="common">Winged bean</name>
    <name type="synonym">Dolichos tetragonolobus</name>
    <dbReference type="NCBI Taxonomy" id="3891"/>
    <lineage>
        <taxon>Eukaryota</taxon>
        <taxon>Viridiplantae</taxon>
        <taxon>Streptophyta</taxon>
        <taxon>Embryophyta</taxon>
        <taxon>Tracheophyta</taxon>
        <taxon>Spermatophyta</taxon>
        <taxon>Magnoliopsida</taxon>
        <taxon>eudicotyledons</taxon>
        <taxon>Gunneridae</taxon>
        <taxon>Pentapetalae</taxon>
        <taxon>rosids</taxon>
        <taxon>fabids</taxon>
        <taxon>Fabales</taxon>
        <taxon>Fabaceae</taxon>
        <taxon>Papilionoideae</taxon>
        <taxon>50 kb inversion clade</taxon>
        <taxon>NPAAA clade</taxon>
        <taxon>indigoferoid/millettioid clade</taxon>
        <taxon>Phaseoleae</taxon>
        <taxon>Psophocarpus</taxon>
    </lineage>
</organism>
<accession>A0AAN9RKV0</accession>
<feature type="region of interest" description="Disordered" evidence="1">
    <location>
        <begin position="75"/>
        <end position="107"/>
    </location>
</feature>
<evidence type="ECO:0000313" key="2">
    <source>
        <dbReference type="EMBL" id="KAK7380345.1"/>
    </source>
</evidence>
<evidence type="ECO:0000256" key="1">
    <source>
        <dbReference type="SAM" id="MobiDB-lite"/>
    </source>
</evidence>
<sequence length="134" mass="15328">MEGGVKCDRGELRQSNGPNKHYLLEQKETAIIFTNFPITFNAKDMWNIFQLYGKVTKTKSALVAKKLGLTFPNTQDQWDMRRSQPMTNREGQTTLRKRNSSLNSFSNNSDEITSSFLLESGHDYDETVGNNLED</sequence>
<dbReference type="EMBL" id="JAYMYS010000009">
    <property type="protein sequence ID" value="KAK7380345.1"/>
    <property type="molecule type" value="Genomic_DNA"/>
</dbReference>
<comment type="caution">
    <text evidence="2">The sequence shown here is derived from an EMBL/GenBank/DDBJ whole genome shotgun (WGS) entry which is preliminary data.</text>
</comment>
<gene>
    <name evidence="2" type="ORF">VNO78_32853</name>
</gene>
<protein>
    <submittedName>
        <fullName evidence="2">Uncharacterized protein</fullName>
    </submittedName>
</protein>
<evidence type="ECO:0000313" key="3">
    <source>
        <dbReference type="Proteomes" id="UP001386955"/>
    </source>
</evidence>
<keyword evidence="3" id="KW-1185">Reference proteome</keyword>